<protein>
    <submittedName>
        <fullName evidence="2">DUF262 domain-containing protein</fullName>
    </submittedName>
</protein>
<reference evidence="2 3" key="1">
    <citation type="submission" date="2018-08" db="EMBL/GenBank/DDBJ databases">
        <title>A genome reference for cultivated species of the human gut microbiota.</title>
        <authorList>
            <person name="Zou Y."/>
            <person name="Xue W."/>
            <person name="Luo G."/>
        </authorList>
    </citation>
    <scope>NUCLEOTIDE SEQUENCE [LARGE SCALE GENOMIC DNA]</scope>
    <source>
        <strain evidence="2 3">AM42-1AC</strain>
    </source>
</reference>
<dbReference type="PANTHER" id="PTHR39639:SF1">
    <property type="entry name" value="DUF262 DOMAIN-CONTAINING PROTEIN"/>
    <property type="match status" value="1"/>
</dbReference>
<dbReference type="EMBL" id="QSFX01000047">
    <property type="protein sequence ID" value="RHA82876.1"/>
    <property type="molecule type" value="Genomic_DNA"/>
</dbReference>
<gene>
    <name evidence="2" type="ORF">DW914_17520</name>
</gene>
<feature type="domain" description="GmrSD restriction endonucleases N-terminal" evidence="1">
    <location>
        <begin position="15"/>
        <end position="166"/>
    </location>
</feature>
<dbReference type="InterPro" id="IPR004919">
    <property type="entry name" value="GmrSD_N"/>
</dbReference>
<evidence type="ECO:0000259" key="1">
    <source>
        <dbReference type="Pfam" id="PF03235"/>
    </source>
</evidence>
<sequence>MKYLFRRNTKTIQEIYSDFVEGRLFADPSYQRRKVWNDQDNVRLIETILMELVMPEVFFWTADRNPDTGIASTHIVDGQQRISAIVDFIGGEFSLNERDLTNDEIKASCGKKIFQELDESYKNKIWEYPISIVVIDSECTIADIKEMFYRLNLTNYSLNRQEKRNSKDSVFGDKCEALSTYDFWKKTKLFSSADAKRMKDVEYCCAIYILANEGIVDQTNDKKINNYYDDYKDDFDADDKLKNKILEAMSVIEDILDKTTISFVSKKAQMYTLFCVVFKMFDDGKSFDNFFEKIKIFVTAYSKFRNEFALDYEDDLMSAAYADIKKYKLASSEGINKVANRTIRFEILYKICAEDGEEVFIALKQITEDMNHLLDAKKDEKDQLEQDDLIDEE</sequence>
<organism evidence="2 3">
    <name type="scientific">Roseburia inulinivorans</name>
    <dbReference type="NCBI Taxonomy" id="360807"/>
    <lineage>
        <taxon>Bacteria</taxon>
        <taxon>Bacillati</taxon>
        <taxon>Bacillota</taxon>
        <taxon>Clostridia</taxon>
        <taxon>Lachnospirales</taxon>
        <taxon>Lachnospiraceae</taxon>
        <taxon>Roseburia</taxon>
    </lineage>
</organism>
<evidence type="ECO:0000313" key="2">
    <source>
        <dbReference type="EMBL" id="RHA82876.1"/>
    </source>
</evidence>
<dbReference type="Pfam" id="PF03235">
    <property type="entry name" value="GmrSD_N"/>
    <property type="match status" value="1"/>
</dbReference>
<evidence type="ECO:0000313" key="3">
    <source>
        <dbReference type="Proteomes" id="UP000283492"/>
    </source>
</evidence>
<dbReference type="Proteomes" id="UP000283492">
    <property type="component" value="Unassembled WGS sequence"/>
</dbReference>
<name>A0A413TCR6_9FIRM</name>
<dbReference type="RefSeq" id="WP_118583654.1">
    <property type="nucleotide sequence ID" value="NZ_CABJFX010000047.1"/>
</dbReference>
<comment type="caution">
    <text evidence="2">The sequence shown here is derived from an EMBL/GenBank/DDBJ whole genome shotgun (WGS) entry which is preliminary data.</text>
</comment>
<proteinExistence type="predicted"/>
<dbReference type="AlphaFoldDB" id="A0A413TCR6"/>
<accession>A0A413TCR6</accession>
<dbReference type="PANTHER" id="PTHR39639">
    <property type="entry name" value="CHROMOSOME 16, WHOLE GENOME SHOTGUN SEQUENCE"/>
    <property type="match status" value="1"/>
</dbReference>